<dbReference type="Proteomes" id="UP001139308">
    <property type="component" value="Unassembled WGS sequence"/>
</dbReference>
<evidence type="ECO:0000313" key="2">
    <source>
        <dbReference type="EMBL" id="MCG5071833.1"/>
    </source>
</evidence>
<dbReference type="EMBL" id="JAKLJA010000001">
    <property type="protein sequence ID" value="MCG5071833.1"/>
    <property type="molecule type" value="Genomic_DNA"/>
</dbReference>
<dbReference type="RefSeq" id="WP_238461620.1">
    <property type="nucleotide sequence ID" value="NZ_JAKLJA010000001.1"/>
</dbReference>
<reference evidence="2" key="1">
    <citation type="submission" date="2022-01" db="EMBL/GenBank/DDBJ databases">
        <title>Genome sequence and assembly of Parabukholderia sp. RG36.</title>
        <authorList>
            <person name="Chhetri G."/>
        </authorList>
    </citation>
    <scope>NUCLEOTIDE SEQUENCE</scope>
    <source>
        <strain evidence="2">RG36</strain>
    </source>
</reference>
<protein>
    <submittedName>
        <fullName evidence="2">Uncharacterized protein</fullName>
    </submittedName>
</protein>
<dbReference type="AlphaFoldDB" id="A0A9X1RIG5"/>
<feature type="signal peptide" evidence="1">
    <location>
        <begin position="1"/>
        <end position="25"/>
    </location>
</feature>
<gene>
    <name evidence="2" type="ORF">L5014_00415</name>
</gene>
<sequence>MFRVQSTKFILLLVTVFGFGVTAFAQQSTADQEPAVEAGQTQPVQVAATEAVHREHAVIAVTPAPIVPASNKAPKCVGPASFCNIYFGN</sequence>
<organism evidence="2 3">
    <name type="scientific">Paraburkholderia tagetis</name>
    <dbReference type="NCBI Taxonomy" id="2913261"/>
    <lineage>
        <taxon>Bacteria</taxon>
        <taxon>Pseudomonadati</taxon>
        <taxon>Pseudomonadota</taxon>
        <taxon>Betaproteobacteria</taxon>
        <taxon>Burkholderiales</taxon>
        <taxon>Burkholderiaceae</taxon>
        <taxon>Paraburkholderia</taxon>
    </lineage>
</organism>
<evidence type="ECO:0000313" key="3">
    <source>
        <dbReference type="Proteomes" id="UP001139308"/>
    </source>
</evidence>
<evidence type="ECO:0000256" key="1">
    <source>
        <dbReference type="SAM" id="SignalP"/>
    </source>
</evidence>
<name>A0A9X1RIG5_9BURK</name>
<keyword evidence="3" id="KW-1185">Reference proteome</keyword>
<proteinExistence type="predicted"/>
<keyword evidence="1" id="KW-0732">Signal</keyword>
<comment type="caution">
    <text evidence="2">The sequence shown here is derived from an EMBL/GenBank/DDBJ whole genome shotgun (WGS) entry which is preliminary data.</text>
</comment>
<feature type="chain" id="PRO_5040961997" evidence="1">
    <location>
        <begin position="26"/>
        <end position="89"/>
    </location>
</feature>
<accession>A0A9X1RIG5</accession>